<organism evidence="1 2">
    <name type="scientific">Undibacterium amnicola</name>
    <dbReference type="NCBI Taxonomy" id="1834038"/>
    <lineage>
        <taxon>Bacteria</taxon>
        <taxon>Pseudomonadati</taxon>
        <taxon>Pseudomonadota</taxon>
        <taxon>Betaproteobacteria</taxon>
        <taxon>Burkholderiales</taxon>
        <taxon>Oxalobacteraceae</taxon>
        <taxon>Undibacterium</taxon>
    </lineage>
</organism>
<evidence type="ECO:0000313" key="1">
    <source>
        <dbReference type="EMBL" id="MBC3833524.1"/>
    </source>
</evidence>
<dbReference type="EMBL" id="JACOFU010000010">
    <property type="protein sequence ID" value="MBC3833524.1"/>
    <property type="molecule type" value="Genomic_DNA"/>
</dbReference>
<dbReference type="InterPro" id="IPR010710">
    <property type="entry name" value="DUF1289"/>
</dbReference>
<dbReference type="PANTHER" id="PTHR35175">
    <property type="entry name" value="DUF1289 DOMAIN-CONTAINING PROTEIN"/>
    <property type="match status" value="1"/>
</dbReference>
<sequence>MIGNVVTQVEVASPCIKQCKIDSNTSLCQGCLRTLEEITLWSKASNETKRAIWVKIESRKSTMAEN</sequence>
<protein>
    <submittedName>
        <fullName evidence="1">DUF1289 domain-containing protein</fullName>
    </submittedName>
</protein>
<dbReference type="Proteomes" id="UP000643610">
    <property type="component" value="Unassembled WGS sequence"/>
</dbReference>
<dbReference type="PANTHER" id="PTHR35175:SF2">
    <property type="entry name" value="DUF1289 DOMAIN-CONTAINING PROTEIN"/>
    <property type="match status" value="1"/>
</dbReference>
<proteinExistence type="predicted"/>
<dbReference type="RefSeq" id="WP_186892566.1">
    <property type="nucleotide sequence ID" value="NZ_JACOFU010000010.1"/>
</dbReference>
<comment type="caution">
    <text evidence="1">The sequence shown here is derived from an EMBL/GenBank/DDBJ whole genome shotgun (WGS) entry which is preliminary data.</text>
</comment>
<name>A0ABR6XVM7_9BURK</name>
<gene>
    <name evidence="1" type="ORF">H8K33_18610</name>
</gene>
<reference evidence="1 2" key="1">
    <citation type="submission" date="2020-08" db="EMBL/GenBank/DDBJ databases">
        <title>Novel species isolated from subtropical streams in China.</title>
        <authorList>
            <person name="Lu H."/>
        </authorList>
    </citation>
    <scope>NUCLEOTIDE SEQUENCE [LARGE SCALE GENOMIC DNA]</scope>
    <source>
        <strain evidence="1 2">KCTC 52442</strain>
    </source>
</reference>
<dbReference type="Pfam" id="PF06945">
    <property type="entry name" value="DUF1289"/>
    <property type="match status" value="1"/>
</dbReference>
<keyword evidence="2" id="KW-1185">Reference proteome</keyword>
<accession>A0ABR6XVM7</accession>
<evidence type="ECO:0000313" key="2">
    <source>
        <dbReference type="Proteomes" id="UP000643610"/>
    </source>
</evidence>